<accession>A0A366I2G4</accession>
<feature type="domain" description="NusB/RsmB/TIM44" evidence="7">
    <location>
        <begin position="6"/>
        <end position="130"/>
    </location>
</feature>
<dbReference type="NCBIfam" id="TIGR01951">
    <property type="entry name" value="nusB"/>
    <property type="match status" value="1"/>
</dbReference>
<keyword evidence="4 6" id="KW-0805">Transcription regulation</keyword>
<dbReference type="SUPFAM" id="SSF48013">
    <property type="entry name" value="NusB-like"/>
    <property type="match status" value="1"/>
</dbReference>
<evidence type="ECO:0000256" key="1">
    <source>
        <dbReference type="ARBA" id="ARBA00005952"/>
    </source>
</evidence>
<comment type="similarity">
    <text evidence="1 6">Belongs to the NusB family.</text>
</comment>
<keyword evidence="2 6" id="KW-0889">Transcription antitermination</keyword>
<dbReference type="OrthoDB" id="9811381at2"/>
<evidence type="ECO:0000256" key="6">
    <source>
        <dbReference type="HAMAP-Rule" id="MF_00073"/>
    </source>
</evidence>
<reference evidence="8 9" key="1">
    <citation type="submission" date="2018-06" db="EMBL/GenBank/DDBJ databases">
        <title>Genomic Encyclopedia of Type Strains, Phase IV (KMG-IV): sequencing the most valuable type-strain genomes for metagenomic binning, comparative biology and taxonomic classification.</title>
        <authorList>
            <person name="Goeker M."/>
        </authorList>
    </citation>
    <scope>NUCLEOTIDE SEQUENCE [LARGE SCALE GENOMIC DNA]</scope>
    <source>
        <strain evidence="8 9">DSM 22112</strain>
    </source>
</reference>
<evidence type="ECO:0000313" key="9">
    <source>
        <dbReference type="Proteomes" id="UP000253490"/>
    </source>
</evidence>
<dbReference type="GO" id="GO:0006353">
    <property type="term" value="P:DNA-templated transcription termination"/>
    <property type="evidence" value="ECO:0007669"/>
    <property type="project" value="UniProtKB-UniRule"/>
</dbReference>
<dbReference type="Pfam" id="PF01029">
    <property type="entry name" value="NusB"/>
    <property type="match status" value="1"/>
</dbReference>
<dbReference type="RefSeq" id="WP_113921067.1">
    <property type="nucleotide sequence ID" value="NZ_QNRX01000013.1"/>
</dbReference>
<gene>
    <name evidence="6" type="primary">nusB</name>
    <name evidence="8" type="ORF">DES36_1132</name>
</gene>
<comment type="function">
    <text evidence="6">Involved in transcription antitermination. Required for transcription of ribosomal RNA (rRNA) genes. Binds specifically to the boxA antiterminator sequence of the ribosomal RNA (rrn) operons.</text>
</comment>
<dbReference type="GO" id="GO:0031564">
    <property type="term" value="P:transcription antitermination"/>
    <property type="evidence" value="ECO:0007669"/>
    <property type="project" value="UniProtKB-KW"/>
</dbReference>
<dbReference type="InterPro" id="IPR011605">
    <property type="entry name" value="NusB_fam"/>
</dbReference>
<dbReference type="InterPro" id="IPR006027">
    <property type="entry name" value="NusB_RsmB_TIM44"/>
</dbReference>
<dbReference type="PANTHER" id="PTHR11078:SF3">
    <property type="entry name" value="ANTITERMINATION NUSB DOMAIN-CONTAINING PROTEIN"/>
    <property type="match status" value="1"/>
</dbReference>
<name>A0A366I2G4_9FIRM</name>
<evidence type="ECO:0000256" key="3">
    <source>
        <dbReference type="ARBA" id="ARBA00022884"/>
    </source>
</evidence>
<evidence type="ECO:0000256" key="2">
    <source>
        <dbReference type="ARBA" id="ARBA00022814"/>
    </source>
</evidence>
<dbReference type="Gene3D" id="1.10.940.10">
    <property type="entry name" value="NusB-like"/>
    <property type="match status" value="1"/>
</dbReference>
<organism evidence="8 9">
    <name type="scientific">Alkalibaculum bacchi</name>
    <dbReference type="NCBI Taxonomy" id="645887"/>
    <lineage>
        <taxon>Bacteria</taxon>
        <taxon>Bacillati</taxon>
        <taxon>Bacillota</taxon>
        <taxon>Clostridia</taxon>
        <taxon>Eubacteriales</taxon>
        <taxon>Eubacteriaceae</taxon>
        <taxon>Alkalibaculum</taxon>
    </lineage>
</organism>
<evidence type="ECO:0000259" key="7">
    <source>
        <dbReference type="Pfam" id="PF01029"/>
    </source>
</evidence>
<evidence type="ECO:0000256" key="4">
    <source>
        <dbReference type="ARBA" id="ARBA00023015"/>
    </source>
</evidence>
<dbReference type="HAMAP" id="MF_00073">
    <property type="entry name" value="NusB"/>
    <property type="match status" value="1"/>
</dbReference>
<evidence type="ECO:0000256" key="5">
    <source>
        <dbReference type="ARBA" id="ARBA00023163"/>
    </source>
</evidence>
<sequence length="150" mass="17381">MSRSYAREVVLKAIFQRDFQPDQTEGMYLDYMNQYDLKENDAKYAKEMISGIINNIEAIDKIINSYLVNWEVNRLNKIESAILRLATLELIEQKDIPAPVSISEAIQLTTKYSDMESVKYINAVLEKIAKNEGKDKLTVNKDEDEKPNRQ</sequence>
<dbReference type="Proteomes" id="UP000253490">
    <property type="component" value="Unassembled WGS sequence"/>
</dbReference>
<protein>
    <recommendedName>
        <fullName evidence="6">Transcription antitermination protein NusB</fullName>
    </recommendedName>
    <alternativeName>
        <fullName evidence="6">Antitermination factor NusB</fullName>
    </alternativeName>
</protein>
<keyword evidence="3 6" id="KW-0694">RNA-binding</keyword>
<dbReference type="AlphaFoldDB" id="A0A366I2G4"/>
<proteinExistence type="inferred from homology"/>
<keyword evidence="5 6" id="KW-0804">Transcription</keyword>
<dbReference type="InterPro" id="IPR035926">
    <property type="entry name" value="NusB-like_sf"/>
</dbReference>
<dbReference type="GO" id="GO:0005829">
    <property type="term" value="C:cytosol"/>
    <property type="evidence" value="ECO:0007669"/>
    <property type="project" value="TreeGrafter"/>
</dbReference>
<keyword evidence="9" id="KW-1185">Reference proteome</keyword>
<dbReference type="GO" id="GO:0003723">
    <property type="term" value="F:RNA binding"/>
    <property type="evidence" value="ECO:0007669"/>
    <property type="project" value="UniProtKB-UniRule"/>
</dbReference>
<dbReference type="EMBL" id="QNRX01000013">
    <property type="protein sequence ID" value="RBP61790.1"/>
    <property type="molecule type" value="Genomic_DNA"/>
</dbReference>
<comment type="caution">
    <text evidence="8">The sequence shown here is derived from an EMBL/GenBank/DDBJ whole genome shotgun (WGS) entry which is preliminary data.</text>
</comment>
<evidence type="ECO:0000313" key="8">
    <source>
        <dbReference type="EMBL" id="RBP61790.1"/>
    </source>
</evidence>
<dbReference type="PANTHER" id="PTHR11078">
    <property type="entry name" value="N UTILIZATION SUBSTANCE PROTEIN B-RELATED"/>
    <property type="match status" value="1"/>
</dbReference>